<feature type="transmembrane region" description="Helical" evidence="1">
    <location>
        <begin position="157"/>
        <end position="179"/>
    </location>
</feature>
<name>A0A1X2IVC3_9FUNG</name>
<evidence type="ECO:0008006" key="4">
    <source>
        <dbReference type="Google" id="ProtNLM"/>
    </source>
</evidence>
<keyword evidence="1" id="KW-0472">Membrane</keyword>
<keyword evidence="1" id="KW-1133">Transmembrane helix</keyword>
<keyword evidence="3" id="KW-1185">Reference proteome</keyword>
<dbReference type="OrthoDB" id="3210850at2759"/>
<accession>A0A1X2IVC3</accession>
<evidence type="ECO:0000256" key="1">
    <source>
        <dbReference type="SAM" id="Phobius"/>
    </source>
</evidence>
<organism evidence="2 3">
    <name type="scientific">Absidia repens</name>
    <dbReference type="NCBI Taxonomy" id="90262"/>
    <lineage>
        <taxon>Eukaryota</taxon>
        <taxon>Fungi</taxon>
        <taxon>Fungi incertae sedis</taxon>
        <taxon>Mucoromycota</taxon>
        <taxon>Mucoromycotina</taxon>
        <taxon>Mucoromycetes</taxon>
        <taxon>Mucorales</taxon>
        <taxon>Cunninghamellaceae</taxon>
        <taxon>Absidia</taxon>
    </lineage>
</organism>
<protein>
    <recommendedName>
        <fullName evidence="4">G-protein coupled receptors family 1 profile domain-containing protein</fullName>
    </recommendedName>
</protein>
<feature type="transmembrane region" description="Helical" evidence="1">
    <location>
        <begin position="191"/>
        <end position="214"/>
    </location>
</feature>
<feature type="transmembrane region" description="Helical" evidence="1">
    <location>
        <begin position="38"/>
        <end position="63"/>
    </location>
</feature>
<evidence type="ECO:0000313" key="2">
    <source>
        <dbReference type="EMBL" id="ORZ22998.1"/>
    </source>
</evidence>
<sequence length="293" mass="32995">MYSPDEYEILAEVCSVSCITLLSIIFGRKVASIDGRMYYIRGLLLALYLCSWAVALIGCMLTSTNNGNTISCSIAFFNISLIYTITKIVLYLYWIEKLYIVSMPKISRFRSFWYNFNVIILLPYIALVVLMIYYRIIYVAQDSPYHCSIGYQLPASITVLSYDVFIILMFTGMFAKLHFMPSPAQLASQHAVAVSITTGRNIIIGITVLVTSLVKYGLTVAYQDGLRGLIATCVTTLDVTIVSCVVHWVTTHPAETQFMDRVLPEQNSNEKPLKLEIKQHQEVVVLTELTSKA</sequence>
<dbReference type="Proteomes" id="UP000193560">
    <property type="component" value="Unassembled WGS sequence"/>
</dbReference>
<dbReference type="PANTHER" id="PTHR38848:SF3">
    <property type="entry name" value="G-PROTEIN COUPLED RECEPTORS FAMILY 3 PROFILE DOMAIN-CONTAINING PROTEIN"/>
    <property type="match status" value="1"/>
</dbReference>
<dbReference type="EMBL" id="MCGE01000003">
    <property type="protein sequence ID" value="ORZ22998.1"/>
    <property type="molecule type" value="Genomic_DNA"/>
</dbReference>
<dbReference type="PANTHER" id="PTHR38848">
    <property type="entry name" value="G-PROTEIN COUPLED RECEPTORS FAMILY 3 PROFILE DOMAIN-CONTAINING PROTEIN"/>
    <property type="match status" value="1"/>
</dbReference>
<gene>
    <name evidence="2" type="ORF">BCR42DRAFT_343345</name>
</gene>
<keyword evidence="1" id="KW-0812">Transmembrane</keyword>
<evidence type="ECO:0000313" key="3">
    <source>
        <dbReference type="Proteomes" id="UP000193560"/>
    </source>
</evidence>
<feature type="transmembrane region" description="Helical" evidence="1">
    <location>
        <begin position="116"/>
        <end position="137"/>
    </location>
</feature>
<reference evidence="2 3" key="1">
    <citation type="submission" date="2016-07" db="EMBL/GenBank/DDBJ databases">
        <title>Pervasive Adenine N6-methylation of Active Genes in Fungi.</title>
        <authorList>
            <consortium name="DOE Joint Genome Institute"/>
            <person name="Mondo S.J."/>
            <person name="Dannebaum R.O."/>
            <person name="Kuo R.C."/>
            <person name="Labutti K."/>
            <person name="Haridas S."/>
            <person name="Kuo A."/>
            <person name="Salamov A."/>
            <person name="Ahrendt S.R."/>
            <person name="Lipzen A."/>
            <person name="Sullivan W."/>
            <person name="Andreopoulos W.B."/>
            <person name="Clum A."/>
            <person name="Lindquist E."/>
            <person name="Daum C."/>
            <person name="Ramamoorthy G.K."/>
            <person name="Gryganskyi A."/>
            <person name="Culley D."/>
            <person name="Magnuson J.K."/>
            <person name="James T.Y."/>
            <person name="O'Malley M.A."/>
            <person name="Stajich J.E."/>
            <person name="Spatafora J.W."/>
            <person name="Visel A."/>
            <person name="Grigoriev I.V."/>
        </authorList>
    </citation>
    <scope>NUCLEOTIDE SEQUENCE [LARGE SCALE GENOMIC DNA]</scope>
    <source>
        <strain evidence="2 3">NRRL 1336</strain>
    </source>
</reference>
<feature type="transmembrane region" description="Helical" evidence="1">
    <location>
        <begin position="6"/>
        <end position="26"/>
    </location>
</feature>
<comment type="caution">
    <text evidence="2">The sequence shown here is derived from an EMBL/GenBank/DDBJ whole genome shotgun (WGS) entry which is preliminary data.</text>
</comment>
<feature type="transmembrane region" description="Helical" evidence="1">
    <location>
        <begin position="226"/>
        <end position="249"/>
    </location>
</feature>
<dbReference type="AlphaFoldDB" id="A0A1X2IVC3"/>
<feature type="transmembrane region" description="Helical" evidence="1">
    <location>
        <begin position="75"/>
        <end position="95"/>
    </location>
</feature>
<proteinExistence type="predicted"/>